<reference evidence="1 2" key="1">
    <citation type="journal article" date="2024" name="Nat. Commun.">
        <title>Phylogenomics reveals the evolutionary origins of lichenization in chlorophyte algae.</title>
        <authorList>
            <person name="Puginier C."/>
            <person name="Libourel C."/>
            <person name="Otte J."/>
            <person name="Skaloud P."/>
            <person name="Haon M."/>
            <person name="Grisel S."/>
            <person name="Petersen M."/>
            <person name="Berrin J.G."/>
            <person name="Delaux P.M."/>
            <person name="Dal Grande F."/>
            <person name="Keller J."/>
        </authorList>
    </citation>
    <scope>NUCLEOTIDE SEQUENCE [LARGE SCALE GENOMIC DNA]</scope>
    <source>
        <strain evidence="1 2">SAG 216-7</strain>
    </source>
</reference>
<evidence type="ECO:0000313" key="1">
    <source>
        <dbReference type="EMBL" id="KAK9917904.1"/>
    </source>
</evidence>
<accession>A0ABR2Z116</accession>
<organism evidence="1 2">
    <name type="scientific">Coccomyxa subellipsoidea</name>
    <dbReference type="NCBI Taxonomy" id="248742"/>
    <lineage>
        <taxon>Eukaryota</taxon>
        <taxon>Viridiplantae</taxon>
        <taxon>Chlorophyta</taxon>
        <taxon>core chlorophytes</taxon>
        <taxon>Trebouxiophyceae</taxon>
        <taxon>Trebouxiophyceae incertae sedis</taxon>
        <taxon>Coccomyxaceae</taxon>
        <taxon>Coccomyxa</taxon>
    </lineage>
</organism>
<name>A0ABR2Z116_9CHLO</name>
<gene>
    <name evidence="1" type="ORF">WJX75_009408</name>
</gene>
<comment type="caution">
    <text evidence="1">The sequence shown here is derived from an EMBL/GenBank/DDBJ whole genome shotgun (WGS) entry which is preliminary data.</text>
</comment>
<dbReference type="EMBL" id="JALJOT010000002">
    <property type="protein sequence ID" value="KAK9917904.1"/>
    <property type="molecule type" value="Genomic_DNA"/>
</dbReference>
<dbReference type="Proteomes" id="UP001491310">
    <property type="component" value="Unassembled WGS sequence"/>
</dbReference>
<sequence>MCPLAYILPATAQAASQASGSLADNYTVPLLLSTLLGGVVFGAFNDRATKKVLEESVSGISTSTEAPSKDTSLAFAGKPGEATAAEETNTQLEALPVLEAKEIDGASLAGIAETSVVPVPAPAIAVAATAAPAAPWAPAVKVPSETATPTTLQQRGEAIFDLAAETARRMQAEYEAKVAAIKAEGERRREAELRRRQQRYAALDRLQAAAASQASSAADTPQDNTQGPLARLVGLFLAMWAWLKERFGSLFTHTSNSSSAASA</sequence>
<protein>
    <submittedName>
        <fullName evidence="1">Uncharacterized protein</fullName>
    </submittedName>
</protein>
<proteinExistence type="predicted"/>
<evidence type="ECO:0000313" key="2">
    <source>
        <dbReference type="Proteomes" id="UP001491310"/>
    </source>
</evidence>
<keyword evidence="2" id="KW-1185">Reference proteome</keyword>